<evidence type="ECO:0000313" key="3">
    <source>
        <dbReference type="Proteomes" id="UP000566995"/>
    </source>
</evidence>
<reference evidence="2 3" key="1">
    <citation type="submission" date="2020-08" db="EMBL/GenBank/DDBJ databases">
        <title>Functional genomics of gut bacteria from endangered species of beetles.</title>
        <authorList>
            <person name="Carlos-Shanley C."/>
        </authorList>
    </citation>
    <scope>NUCLEOTIDE SEQUENCE [LARGE SCALE GENOMIC DNA]</scope>
    <source>
        <strain evidence="2 3">S00179</strain>
    </source>
</reference>
<feature type="transmembrane region" description="Helical" evidence="1">
    <location>
        <begin position="26"/>
        <end position="48"/>
    </location>
</feature>
<dbReference type="EMBL" id="JACHLI010000001">
    <property type="protein sequence ID" value="MBB4861513.1"/>
    <property type="molecule type" value="Genomic_DNA"/>
</dbReference>
<protein>
    <submittedName>
        <fullName evidence="2">Putative membrane protein</fullName>
    </submittedName>
</protein>
<keyword evidence="1" id="KW-0812">Transmembrane</keyword>
<accession>A0A7W7KG59</accession>
<keyword evidence="1" id="KW-1133">Transmembrane helix</keyword>
<sequence>MNAFYAFAYFFIAPFIGSYQSNPAEFWTFAVSIVVAAAVLYVLILTAWRRLRRPKA</sequence>
<gene>
    <name evidence="2" type="ORF">HNP46_000324</name>
</gene>
<dbReference type="AlphaFoldDB" id="A0A7W7KG59"/>
<name>A0A7W7KG59_PSENT</name>
<evidence type="ECO:0000313" key="2">
    <source>
        <dbReference type="EMBL" id="MBB4861513.1"/>
    </source>
</evidence>
<keyword evidence="1" id="KW-0472">Membrane</keyword>
<organism evidence="2 3">
    <name type="scientific">Pseudomonas nitroreducens</name>
    <dbReference type="NCBI Taxonomy" id="46680"/>
    <lineage>
        <taxon>Bacteria</taxon>
        <taxon>Pseudomonadati</taxon>
        <taxon>Pseudomonadota</taxon>
        <taxon>Gammaproteobacteria</taxon>
        <taxon>Pseudomonadales</taxon>
        <taxon>Pseudomonadaceae</taxon>
        <taxon>Pseudomonas</taxon>
    </lineage>
</organism>
<evidence type="ECO:0000256" key="1">
    <source>
        <dbReference type="SAM" id="Phobius"/>
    </source>
</evidence>
<dbReference type="RefSeq" id="WP_184585773.1">
    <property type="nucleotide sequence ID" value="NZ_JACHLI010000001.1"/>
</dbReference>
<dbReference type="Proteomes" id="UP000566995">
    <property type="component" value="Unassembled WGS sequence"/>
</dbReference>
<comment type="caution">
    <text evidence="2">The sequence shown here is derived from an EMBL/GenBank/DDBJ whole genome shotgun (WGS) entry which is preliminary data.</text>
</comment>
<proteinExistence type="predicted"/>